<evidence type="ECO:0000313" key="10">
    <source>
        <dbReference type="EMBL" id="VAW71901.1"/>
    </source>
</evidence>
<accession>A0A3B0XWJ0</accession>
<dbReference type="GO" id="GO:0050515">
    <property type="term" value="F:4-(cytidine 5'-diphospho)-2-C-methyl-D-erythritol kinase activity"/>
    <property type="evidence" value="ECO:0007669"/>
    <property type="project" value="UniProtKB-EC"/>
</dbReference>
<dbReference type="GO" id="GO:0016114">
    <property type="term" value="P:terpenoid biosynthetic process"/>
    <property type="evidence" value="ECO:0007669"/>
    <property type="project" value="InterPro"/>
</dbReference>
<dbReference type="NCBIfam" id="TIGR00154">
    <property type="entry name" value="ispE"/>
    <property type="match status" value="1"/>
</dbReference>
<dbReference type="Pfam" id="PF08544">
    <property type="entry name" value="GHMP_kinases_C"/>
    <property type="match status" value="1"/>
</dbReference>
<dbReference type="GO" id="GO:0005524">
    <property type="term" value="F:ATP binding"/>
    <property type="evidence" value="ECO:0007669"/>
    <property type="project" value="UniProtKB-KW"/>
</dbReference>
<evidence type="ECO:0000259" key="9">
    <source>
        <dbReference type="Pfam" id="PF08544"/>
    </source>
</evidence>
<evidence type="ECO:0000256" key="7">
    <source>
        <dbReference type="ARBA" id="ARBA00032554"/>
    </source>
</evidence>
<protein>
    <recommendedName>
        <fullName evidence="2">4-(cytidine 5'-diphospho)-2-C-methyl-D-erythritol kinase</fullName>
        <ecNumber evidence="2">2.7.1.148</ecNumber>
    </recommendedName>
    <alternativeName>
        <fullName evidence="7">4-(cytidine-5'-diphospho)-2-C-methyl-D-erythritol kinase</fullName>
    </alternativeName>
</protein>
<feature type="domain" description="GHMP kinase C-terminal" evidence="9">
    <location>
        <begin position="203"/>
        <end position="265"/>
    </location>
</feature>
<dbReference type="SUPFAM" id="SSF55060">
    <property type="entry name" value="GHMP Kinase, C-terminal domain"/>
    <property type="match status" value="1"/>
</dbReference>
<gene>
    <name evidence="10" type="ORF">MNBD_GAMMA14-1159</name>
</gene>
<reference evidence="10" key="1">
    <citation type="submission" date="2018-06" db="EMBL/GenBank/DDBJ databases">
        <authorList>
            <person name="Zhirakovskaya E."/>
        </authorList>
    </citation>
    <scope>NUCLEOTIDE SEQUENCE</scope>
</reference>
<evidence type="ECO:0000259" key="8">
    <source>
        <dbReference type="Pfam" id="PF00288"/>
    </source>
</evidence>
<dbReference type="Pfam" id="PF00288">
    <property type="entry name" value="GHMP_kinases_N"/>
    <property type="match status" value="1"/>
</dbReference>
<dbReference type="EMBL" id="UOFM01000001">
    <property type="protein sequence ID" value="VAW71901.1"/>
    <property type="molecule type" value="Genomic_DNA"/>
</dbReference>
<evidence type="ECO:0000256" key="6">
    <source>
        <dbReference type="ARBA" id="ARBA00022840"/>
    </source>
</evidence>
<dbReference type="InterPro" id="IPR036554">
    <property type="entry name" value="GHMP_kinase_C_sf"/>
</dbReference>
<keyword evidence="4" id="KW-0547">Nucleotide-binding</keyword>
<dbReference type="SUPFAM" id="SSF54211">
    <property type="entry name" value="Ribosomal protein S5 domain 2-like"/>
    <property type="match status" value="1"/>
</dbReference>
<proteinExistence type="inferred from homology"/>
<dbReference type="InterPro" id="IPR013750">
    <property type="entry name" value="GHMP_kinase_C_dom"/>
</dbReference>
<evidence type="ECO:0000256" key="4">
    <source>
        <dbReference type="ARBA" id="ARBA00022741"/>
    </source>
</evidence>
<dbReference type="NCBIfam" id="NF011202">
    <property type="entry name" value="PRK14608.1"/>
    <property type="match status" value="1"/>
</dbReference>
<dbReference type="HAMAP" id="MF_00061">
    <property type="entry name" value="IspE"/>
    <property type="match status" value="1"/>
</dbReference>
<evidence type="ECO:0000256" key="5">
    <source>
        <dbReference type="ARBA" id="ARBA00022777"/>
    </source>
</evidence>
<name>A0A3B0XWJ0_9ZZZZ</name>
<dbReference type="EC" id="2.7.1.148" evidence="2"/>
<dbReference type="AlphaFoldDB" id="A0A3B0XWJ0"/>
<dbReference type="InterPro" id="IPR014721">
    <property type="entry name" value="Ribsml_uS5_D2-typ_fold_subgr"/>
</dbReference>
<keyword evidence="6" id="KW-0067">ATP-binding</keyword>
<evidence type="ECO:0000256" key="2">
    <source>
        <dbReference type="ARBA" id="ARBA00012052"/>
    </source>
</evidence>
<organism evidence="10">
    <name type="scientific">hydrothermal vent metagenome</name>
    <dbReference type="NCBI Taxonomy" id="652676"/>
    <lineage>
        <taxon>unclassified sequences</taxon>
        <taxon>metagenomes</taxon>
        <taxon>ecological metagenomes</taxon>
    </lineage>
</organism>
<sequence>MSAASEEASWPAPAKINRFLHITGRRADGYHELQTVFQFLDHGDRLWFETVPGNKIELVGGLAGIAPEDDLVVRAIRALQQKTGYQAGLHIRLDKQLPAGGGLGGGSSDAATTLVALNHLWQLGLDEDELAELGLQLGADVPVFVRGRAAWAEGVGERLTPLDALDTPWFLVLDPAVSVSTAEIFSDPQLTRNAPPLKIPAFLSGAGKNDLETVVVRHYPEVARALNWLSKHRPARMTGSGACVFAPFPDKTSARAVLEQLPAPWTGFVAHGCNRSPLMERLMRTD</sequence>
<dbReference type="Gene3D" id="3.30.230.10">
    <property type="match status" value="1"/>
</dbReference>
<dbReference type="InterPro" id="IPR006204">
    <property type="entry name" value="GHMP_kinase_N_dom"/>
</dbReference>
<keyword evidence="5 10" id="KW-0418">Kinase</keyword>
<dbReference type="PANTHER" id="PTHR43527:SF2">
    <property type="entry name" value="4-DIPHOSPHOCYTIDYL-2-C-METHYL-D-ERYTHRITOL KINASE, CHLOROPLASTIC"/>
    <property type="match status" value="1"/>
</dbReference>
<evidence type="ECO:0000256" key="1">
    <source>
        <dbReference type="ARBA" id="ARBA00009684"/>
    </source>
</evidence>
<evidence type="ECO:0000256" key="3">
    <source>
        <dbReference type="ARBA" id="ARBA00022679"/>
    </source>
</evidence>
<dbReference type="Gene3D" id="3.30.70.890">
    <property type="entry name" value="GHMP kinase, C-terminal domain"/>
    <property type="match status" value="1"/>
</dbReference>
<dbReference type="InterPro" id="IPR020568">
    <property type="entry name" value="Ribosomal_Su5_D2-typ_SF"/>
</dbReference>
<dbReference type="PIRSF" id="PIRSF010376">
    <property type="entry name" value="IspE"/>
    <property type="match status" value="1"/>
</dbReference>
<dbReference type="PANTHER" id="PTHR43527">
    <property type="entry name" value="4-DIPHOSPHOCYTIDYL-2-C-METHYL-D-ERYTHRITOL KINASE, CHLOROPLASTIC"/>
    <property type="match status" value="1"/>
</dbReference>
<feature type="domain" description="GHMP kinase N-terminal" evidence="8">
    <location>
        <begin position="71"/>
        <end position="147"/>
    </location>
</feature>
<comment type="similarity">
    <text evidence="1">Belongs to the GHMP kinase family. IspE subfamily.</text>
</comment>
<keyword evidence="3 10" id="KW-0808">Transferase</keyword>
<dbReference type="InterPro" id="IPR004424">
    <property type="entry name" value="IspE"/>
</dbReference>